<evidence type="ECO:0000259" key="1">
    <source>
        <dbReference type="PROSITE" id="PS51278"/>
    </source>
</evidence>
<reference evidence="2 3" key="1">
    <citation type="submission" date="2019-12" db="EMBL/GenBank/DDBJ databases">
        <title>Halocatena pleomorpha gen. nov. sp. nov., an extremely halophilic archaeon of family Halobacteriaceae isolated from saltpan soil.</title>
        <authorList>
            <person name="Pal Y."/>
            <person name="Verma A."/>
            <person name="Krishnamurthi S."/>
            <person name="Kumar P."/>
        </authorList>
    </citation>
    <scope>NUCLEOTIDE SEQUENCE [LARGE SCALE GENOMIC DNA]</scope>
    <source>
        <strain evidence="2 3">JCM 16495</strain>
    </source>
</reference>
<dbReference type="Pfam" id="PF13537">
    <property type="entry name" value="GATase_7"/>
    <property type="match status" value="1"/>
</dbReference>
<protein>
    <submittedName>
        <fullName evidence="2">Asparagine synthase</fullName>
    </submittedName>
</protein>
<sequence length="595" mass="64642">MTGIVGGTVGSEGAATMAAPLKRESWYGEERAETGAHALELVHHGERDPAGHTVVDDGGVVGFVYGVVSNHPEGWAVADLFERVLDDPVATLEAVDGPFALACADRETDRLVVATDKIGARPLYYTTGDGLAFGSEVKTVLSSVDDPTLDEQAVCDVMSVGHVWGQKTLVEEVRALPPATALVYENGEATTERYWNPSFEPAESGDAYMFDLANRYREAVTDMADSIDGDVGLWLSGGLDSRPMAAELTRTAGTEAGVDGVRTYSYDANPPTGGNPALAERVAATLGLDNEPVELGGETFAEVVEECIDVTDGMLRWNSFVNMSTTFSLPDDHPGVVLEAAAQGELLGEHLLRYHVADAESAARGHYERQEAVDPETVASLLTIDVDPMASFRESERASEEATMLERAMDIHFRNHYTRFVFSSNPLARRKVGTRTPFANGAFLEHVARLPTDYRTGSFPFTDGAIPYGASKPKLKLTRLLDQDLASIPYEQTRLPPTYPYPAHIAGFVAATGYNRVVGGMTYGGLSLADEWYRTNPQLRAYVDGLVDDACERDLFDADHLRALRDEHLAGEGNHIFVLAPVTTLEAWIQRYLDD</sequence>
<dbReference type="OrthoDB" id="8692at2157"/>
<dbReference type="Gene3D" id="3.60.20.10">
    <property type="entry name" value="Glutamine Phosphoribosylpyrophosphate, subunit 1, domain 1"/>
    <property type="match status" value="1"/>
</dbReference>
<dbReference type="GO" id="GO:0005524">
    <property type="term" value="F:ATP binding"/>
    <property type="evidence" value="ECO:0007669"/>
    <property type="project" value="UniProtKB-KW"/>
</dbReference>
<dbReference type="InterPro" id="IPR014729">
    <property type="entry name" value="Rossmann-like_a/b/a_fold"/>
</dbReference>
<gene>
    <name evidence="2" type="ORF">GQS65_02115</name>
</gene>
<dbReference type="InterPro" id="IPR029055">
    <property type="entry name" value="Ntn_hydrolases_N"/>
</dbReference>
<dbReference type="AlphaFoldDB" id="A0A6B0GH63"/>
<keyword evidence="3" id="KW-1185">Reference proteome</keyword>
<dbReference type="InterPro" id="IPR001962">
    <property type="entry name" value="Asn_synthase"/>
</dbReference>
<organism evidence="2 3">
    <name type="scientific">Halomarina oriensis</name>
    <dbReference type="NCBI Taxonomy" id="671145"/>
    <lineage>
        <taxon>Archaea</taxon>
        <taxon>Methanobacteriati</taxon>
        <taxon>Methanobacteriota</taxon>
        <taxon>Stenosarchaea group</taxon>
        <taxon>Halobacteria</taxon>
        <taxon>Halobacteriales</taxon>
        <taxon>Natronomonadaceae</taxon>
        <taxon>Halomarina</taxon>
    </lineage>
</organism>
<dbReference type="PROSITE" id="PS51278">
    <property type="entry name" value="GATASE_TYPE_2"/>
    <property type="match status" value="1"/>
</dbReference>
<proteinExistence type="predicted"/>
<dbReference type="Proteomes" id="UP000451471">
    <property type="component" value="Unassembled WGS sequence"/>
</dbReference>
<dbReference type="PANTHER" id="PTHR43284">
    <property type="entry name" value="ASPARAGINE SYNTHETASE (GLUTAMINE-HYDROLYZING)"/>
    <property type="match status" value="1"/>
</dbReference>
<feature type="domain" description="Glutamine amidotransferase type-2" evidence="1">
    <location>
        <begin position="1"/>
        <end position="187"/>
    </location>
</feature>
<dbReference type="SUPFAM" id="SSF52402">
    <property type="entry name" value="Adenine nucleotide alpha hydrolases-like"/>
    <property type="match status" value="1"/>
</dbReference>
<dbReference type="GO" id="GO:0006529">
    <property type="term" value="P:asparagine biosynthetic process"/>
    <property type="evidence" value="ECO:0007669"/>
    <property type="project" value="InterPro"/>
</dbReference>
<dbReference type="Pfam" id="PF00733">
    <property type="entry name" value="Asn_synthase"/>
    <property type="match status" value="1"/>
</dbReference>
<comment type="caution">
    <text evidence="2">The sequence shown here is derived from an EMBL/GenBank/DDBJ whole genome shotgun (WGS) entry which is preliminary data.</text>
</comment>
<dbReference type="PANTHER" id="PTHR43284:SF1">
    <property type="entry name" value="ASPARAGINE SYNTHETASE"/>
    <property type="match status" value="1"/>
</dbReference>
<evidence type="ECO:0000313" key="3">
    <source>
        <dbReference type="Proteomes" id="UP000451471"/>
    </source>
</evidence>
<accession>A0A6B0GH63</accession>
<dbReference type="InterPro" id="IPR017932">
    <property type="entry name" value="GATase_2_dom"/>
</dbReference>
<dbReference type="Gene3D" id="3.40.50.620">
    <property type="entry name" value="HUPs"/>
    <property type="match status" value="1"/>
</dbReference>
<evidence type="ECO:0000313" key="2">
    <source>
        <dbReference type="EMBL" id="MWG33297.1"/>
    </source>
</evidence>
<name>A0A6B0GH63_9EURY</name>
<dbReference type="InterPro" id="IPR051786">
    <property type="entry name" value="ASN_synthetase/amidase"/>
</dbReference>
<dbReference type="EMBL" id="WSZK01000006">
    <property type="protein sequence ID" value="MWG33297.1"/>
    <property type="molecule type" value="Genomic_DNA"/>
</dbReference>
<dbReference type="RefSeq" id="WP_158203023.1">
    <property type="nucleotide sequence ID" value="NZ_WSZK01000006.1"/>
</dbReference>
<dbReference type="GO" id="GO:0004066">
    <property type="term" value="F:asparagine synthase (glutamine-hydrolyzing) activity"/>
    <property type="evidence" value="ECO:0007669"/>
    <property type="project" value="UniProtKB-EC"/>
</dbReference>
<dbReference type="SUPFAM" id="SSF56235">
    <property type="entry name" value="N-terminal nucleophile aminohydrolases (Ntn hydrolases)"/>
    <property type="match status" value="1"/>
</dbReference>